<proteinExistence type="predicted"/>
<evidence type="ECO:0000313" key="2">
    <source>
        <dbReference type="EMBL" id="MPC50920.1"/>
    </source>
</evidence>
<dbReference type="AlphaFoldDB" id="A0A5B7FSY0"/>
<evidence type="ECO:0000313" key="3">
    <source>
        <dbReference type="Proteomes" id="UP000324222"/>
    </source>
</evidence>
<organism evidence="2 3">
    <name type="scientific">Portunus trituberculatus</name>
    <name type="common">Swimming crab</name>
    <name type="synonym">Neptunus trituberculatus</name>
    <dbReference type="NCBI Taxonomy" id="210409"/>
    <lineage>
        <taxon>Eukaryota</taxon>
        <taxon>Metazoa</taxon>
        <taxon>Ecdysozoa</taxon>
        <taxon>Arthropoda</taxon>
        <taxon>Crustacea</taxon>
        <taxon>Multicrustacea</taxon>
        <taxon>Malacostraca</taxon>
        <taxon>Eumalacostraca</taxon>
        <taxon>Eucarida</taxon>
        <taxon>Decapoda</taxon>
        <taxon>Pleocyemata</taxon>
        <taxon>Brachyura</taxon>
        <taxon>Eubrachyura</taxon>
        <taxon>Portunoidea</taxon>
        <taxon>Portunidae</taxon>
        <taxon>Portuninae</taxon>
        <taxon>Portunus</taxon>
    </lineage>
</organism>
<protein>
    <submittedName>
        <fullName evidence="2">Uncharacterized protein</fullName>
    </submittedName>
</protein>
<keyword evidence="3" id="KW-1185">Reference proteome</keyword>
<feature type="signal peptide" evidence="1">
    <location>
        <begin position="1"/>
        <end position="15"/>
    </location>
</feature>
<accession>A0A5B7FSY0</accession>
<name>A0A5B7FSY0_PORTR</name>
<dbReference type="Proteomes" id="UP000324222">
    <property type="component" value="Unassembled WGS sequence"/>
</dbReference>
<gene>
    <name evidence="2" type="ORF">E2C01_044752</name>
</gene>
<keyword evidence="1" id="KW-0732">Signal</keyword>
<evidence type="ECO:0000256" key="1">
    <source>
        <dbReference type="SAM" id="SignalP"/>
    </source>
</evidence>
<feature type="chain" id="PRO_5023017251" evidence="1">
    <location>
        <begin position="16"/>
        <end position="62"/>
    </location>
</feature>
<reference evidence="2 3" key="1">
    <citation type="submission" date="2019-05" db="EMBL/GenBank/DDBJ databases">
        <title>Another draft genome of Portunus trituberculatus and its Hox gene families provides insights of decapod evolution.</title>
        <authorList>
            <person name="Jeong J.-H."/>
            <person name="Song I."/>
            <person name="Kim S."/>
            <person name="Choi T."/>
            <person name="Kim D."/>
            <person name="Ryu S."/>
            <person name="Kim W."/>
        </authorList>
    </citation>
    <scope>NUCLEOTIDE SEQUENCE [LARGE SCALE GENOMIC DNA]</scope>
    <source>
        <tissue evidence="2">Muscle</tissue>
    </source>
</reference>
<comment type="caution">
    <text evidence="2">The sequence shown here is derived from an EMBL/GenBank/DDBJ whole genome shotgun (WGS) entry which is preliminary data.</text>
</comment>
<sequence>MTVLTFSIFNLVVTTYLFRMEPPKGLRNHKRVAVKTQGRRCFLYGILVLQLLDLQPKGLSFE</sequence>
<dbReference type="EMBL" id="VSRR010009809">
    <property type="protein sequence ID" value="MPC50920.1"/>
    <property type="molecule type" value="Genomic_DNA"/>
</dbReference>